<name>A0A699SE33_TANCI</name>
<feature type="non-terminal residue" evidence="1">
    <location>
        <position position="220"/>
    </location>
</feature>
<evidence type="ECO:0000313" key="1">
    <source>
        <dbReference type="EMBL" id="GFC95929.1"/>
    </source>
</evidence>
<gene>
    <name evidence="1" type="ORF">Tci_867899</name>
</gene>
<proteinExistence type="predicted"/>
<dbReference type="EMBL" id="BKCJ011157329">
    <property type="protein sequence ID" value="GFC95929.1"/>
    <property type="molecule type" value="Genomic_DNA"/>
</dbReference>
<sequence length="220" mass="22703">RRVAARVGGALCGVYRGALPRSARRRGRLRVAGAGGSAFPRPVGAAGGLGTLPVLRPLCGGLGSARCPATRRAARGAGARAGAHLSVWAGGPASVFRRASCPRAKNIYSLNLRLYENATDCQGRYSNLLNGACTRYIRPTRPTRRHPTRAAPRQCTARLGWVVECGPNLAGAGAAAPRPAPRHGCIGLAEAAQVFAFHCGVRVDAGVAAGEPTGRGPERG</sequence>
<dbReference type="AlphaFoldDB" id="A0A699SE33"/>
<protein>
    <submittedName>
        <fullName evidence="1">Uncharacterized protein</fullName>
    </submittedName>
</protein>
<reference evidence="1" key="1">
    <citation type="journal article" date="2019" name="Sci. Rep.">
        <title>Draft genome of Tanacetum cinerariifolium, the natural source of mosquito coil.</title>
        <authorList>
            <person name="Yamashiro T."/>
            <person name="Shiraishi A."/>
            <person name="Satake H."/>
            <person name="Nakayama K."/>
        </authorList>
    </citation>
    <scope>NUCLEOTIDE SEQUENCE</scope>
</reference>
<feature type="non-terminal residue" evidence="1">
    <location>
        <position position="1"/>
    </location>
</feature>
<accession>A0A699SE33</accession>
<comment type="caution">
    <text evidence="1">The sequence shown here is derived from an EMBL/GenBank/DDBJ whole genome shotgun (WGS) entry which is preliminary data.</text>
</comment>
<organism evidence="1">
    <name type="scientific">Tanacetum cinerariifolium</name>
    <name type="common">Dalmatian daisy</name>
    <name type="synonym">Chrysanthemum cinerariifolium</name>
    <dbReference type="NCBI Taxonomy" id="118510"/>
    <lineage>
        <taxon>Eukaryota</taxon>
        <taxon>Viridiplantae</taxon>
        <taxon>Streptophyta</taxon>
        <taxon>Embryophyta</taxon>
        <taxon>Tracheophyta</taxon>
        <taxon>Spermatophyta</taxon>
        <taxon>Magnoliopsida</taxon>
        <taxon>eudicotyledons</taxon>
        <taxon>Gunneridae</taxon>
        <taxon>Pentapetalae</taxon>
        <taxon>asterids</taxon>
        <taxon>campanulids</taxon>
        <taxon>Asterales</taxon>
        <taxon>Asteraceae</taxon>
        <taxon>Asteroideae</taxon>
        <taxon>Anthemideae</taxon>
        <taxon>Anthemidinae</taxon>
        <taxon>Tanacetum</taxon>
    </lineage>
</organism>